<evidence type="ECO:0000256" key="4">
    <source>
        <dbReference type="SAM" id="MobiDB-lite"/>
    </source>
</evidence>
<feature type="compositionally biased region" description="Basic residues" evidence="4">
    <location>
        <begin position="11"/>
        <end position="40"/>
    </location>
</feature>
<dbReference type="RefSeq" id="WP_193990249.1">
    <property type="nucleotide sequence ID" value="NZ_JADEXP010000006.1"/>
</dbReference>
<dbReference type="InterPro" id="IPR001537">
    <property type="entry name" value="SpoU_MeTrfase"/>
</dbReference>
<dbReference type="GO" id="GO:0003723">
    <property type="term" value="F:RNA binding"/>
    <property type="evidence" value="ECO:0007669"/>
    <property type="project" value="InterPro"/>
</dbReference>
<dbReference type="AlphaFoldDB" id="A0A928X0W8"/>
<evidence type="ECO:0000256" key="2">
    <source>
        <dbReference type="ARBA" id="ARBA00022603"/>
    </source>
</evidence>
<dbReference type="GO" id="GO:0005829">
    <property type="term" value="C:cytosol"/>
    <property type="evidence" value="ECO:0007669"/>
    <property type="project" value="TreeGrafter"/>
</dbReference>
<reference evidence="6" key="1">
    <citation type="submission" date="2020-10" db="EMBL/GenBank/DDBJ databases">
        <authorList>
            <person name="Castelo-Branco R."/>
            <person name="Eusebio N."/>
            <person name="Adriana R."/>
            <person name="Vieira A."/>
            <person name="Brugerolle De Fraissinette N."/>
            <person name="Rezende De Castro R."/>
            <person name="Schneider M.P."/>
            <person name="Vasconcelos V."/>
            <person name="Leao P.N."/>
        </authorList>
    </citation>
    <scope>NUCLEOTIDE SEQUENCE</scope>
    <source>
        <strain evidence="6">LEGE 11479</strain>
    </source>
</reference>
<feature type="compositionally biased region" description="Basic and acidic residues" evidence="4">
    <location>
        <begin position="1"/>
        <end position="10"/>
    </location>
</feature>
<proteinExistence type="inferred from homology"/>
<dbReference type="Pfam" id="PF08032">
    <property type="entry name" value="SpoU_sub_bind"/>
    <property type="match status" value="1"/>
</dbReference>
<keyword evidence="3" id="KW-0808">Transferase</keyword>
<dbReference type="GO" id="GO:0006396">
    <property type="term" value="P:RNA processing"/>
    <property type="evidence" value="ECO:0007669"/>
    <property type="project" value="InterPro"/>
</dbReference>
<evidence type="ECO:0000259" key="5">
    <source>
        <dbReference type="SMART" id="SM00967"/>
    </source>
</evidence>
<dbReference type="PANTHER" id="PTHR46429">
    <property type="entry name" value="23S RRNA (GUANOSINE-2'-O-)-METHYLTRANSFERASE RLMB"/>
    <property type="match status" value="1"/>
</dbReference>
<dbReference type="InterPro" id="IPR013123">
    <property type="entry name" value="SpoU_subst-bd"/>
</dbReference>
<dbReference type="SMART" id="SM00967">
    <property type="entry name" value="SpoU_sub_bind"/>
    <property type="match status" value="1"/>
</dbReference>
<dbReference type="Gene3D" id="3.40.1280.10">
    <property type="match status" value="1"/>
</dbReference>
<evidence type="ECO:0000256" key="1">
    <source>
        <dbReference type="ARBA" id="ARBA00007228"/>
    </source>
</evidence>
<dbReference type="Proteomes" id="UP000615026">
    <property type="component" value="Unassembled WGS sequence"/>
</dbReference>
<dbReference type="InterPro" id="IPR004441">
    <property type="entry name" value="rRNA_MeTrfase_TrmH"/>
</dbReference>
<sequence>MVKPSSDRPRPAKGKSHPQRKGKPKPPSKQTPRKPFKKRWPAKDSAYSSRPGRPQKNIIKPQPISPEAALQEERPDLVYGRHSVEAAIANQRPINRLWVNARLVFDARFRPLILDAKANGAVIDEVNTQRLNQLTQGANHQGIVAQIASHDYVELADLVTTAKAACRQPVIIAADSITDPHNLGAIIRTAEALGAQGVVIPQRRAVGITPTVAKVAAGALETLSVARVVNLGRALEQLKEDGFWIYGTASESGQTVHTTQFDRPIVLVIGAEGSGLSLSIQNLCDVLVSIPLAGKTPSLNASVATGMVLYEIYRQRWLEKLPTIKLGGDQNHAV</sequence>
<dbReference type="PANTHER" id="PTHR46429:SF1">
    <property type="entry name" value="23S RRNA (GUANOSINE-2'-O-)-METHYLTRANSFERASE RLMB"/>
    <property type="match status" value="1"/>
</dbReference>
<feature type="region of interest" description="Disordered" evidence="4">
    <location>
        <begin position="1"/>
        <end position="66"/>
    </location>
</feature>
<organism evidence="6 7">
    <name type="scientific">Leptolyngbya cf. ectocarpi LEGE 11479</name>
    <dbReference type="NCBI Taxonomy" id="1828722"/>
    <lineage>
        <taxon>Bacteria</taxon>
        <taxon>Bacillati</taxon>
        <taxon>Cyanobacteriota</taxon>
        <taxon>Cyanophyceae</taxon>
        <taxon>Leptolyngbyales</taxon>
        <taxon>Leptolyngbyaceae</taxon>
        <taxon>Leptolyngbya group</taxon>
        <taxon>Leptolyngbya</taxon>
    </lineage>
</organism>
<dbReference type="Pfam" id="PF00588">
    <property type="entry name" value="SpoU_methylase"/>
    <property type="match status" value="1"/>
</dbReference>
<dbReference type="InterPro" id="IPR029028">
    <property type="entry name" value="Alpha/beta_knot_MTases"/>
</dbReference>
<comment type="similarity">
    <text evidence="1">Belongs to the class IV-like SAM-binding methyltransferase superfamily. RNA methyltransferase TrmH family.</text>
</comment>
<dbReference type="FunFam" id="3.40.1280.10:FF:000008">
    <property type="entry name" value="Group 3 RNA methyltransferase TrmH"/>
    <property type="match status" value="1"/>
</dbReference>
<evidence type="ECO:0000256" key="3">
    <source>
        <dbReference type="ARBA" id="ARBA00022679"/>
    </source>
</evidence>
<dbReference type="Gene3D" id="3.30.1330.30">
    <property type="match status" value="1"/>
</dbReference>
<dbReference type="SUPFAM" id="SSF55315">
    <property type="entry name" value="L30e-like"/>
    <property type="match status" value="1"/>
</dbReference>
<dbReference type="InterPro" id="IPR029064">
    <property type="entry name" value="Ribosomal_eL30-like_sf"/>
</dbReference>
<keyword evidence="2" id="KW-0489">Methyltransferase</keyword>
<protein>
    <submittedName>
        <fullName evidence="6">23S rRNA (Guanosine(2251)-2'-O)-methyltransferase RlmB</fullName>
    </submittedName>
</protein>
<evidence type="ECO:0000313" key="7">
    <source>
        <dbReference type="Proteomes" id="UP000615026"/>
    </source>
</evidence>
<feature type="domain" description="RNA 2-O ribose methyltransferase substrate binding" evidence="5">
    <location>
        <begin position="77"/>
        <end position="153"/>
    </location>
</feature>
<gene>
    <name evidence="6" type="primary">rlmB</name>
    <name evidence="6" type="ORF">IQ260_01675</name>
</gene>
<dbReference type="InterPro" id="IPR029026">
    <property type="entry name" value="tRNA_m1G_MTases_N"/>
</dbReference>
<dbReference type="NCBIfam" id="TIGR00186">
    <property type="entry name" value="rRNA_methyl_3"/>
    <property type="match status" value="1"/>
</dbReference>
<evidence type="ECO:0000313" key="6">
    <source>
        <dbReference type="EMBL" id="MBE9065356.1"/>
    </source>
</evidence>
<dbReference type="EMBL" id="JADEXP010000006">
    <property type="protein sequence ID" value="MBE9065356.1"/>
    <property type="molecule type" value="Genomic_DNA"/>
</dbReference>
<comment type="caution">
    <text evidence="6">The sequence shown here is derived from an EMBL/GenBank/DDBJ whole genome shotgun (WGS) entry which is preliminary data.</text>
</comment>
<name>A0A928X0W8_LEPEC</name>
<dbReference type="GO" id="GO:0008173">
    <property type="term" value="F:RNA methyltransferase activity"/>
    <property type="evidence" value="ECO:0007669"/>
    <property type="project" value="InterPro"/>
</dbReference>
<dbReference type="CDD" id="cd18103">
    <property type="entry name" value="SpoU-like_RlmB"/>
    <property type="match status" value="1"/>
</dbReference>
<dbReference type="SUPFAM" id="SSF75217">
    <property type="entry name" value="alpha/beta knot"/>
    <property type="match status" value="1"/>
</dbReference>
<keyword evidence="7" id="KW-1185">Reference proteome</keyword>
<accession>A0A928X0W8</accession>
<dbReference type="GO" id="GO:0032259">
    <property type="term" value="P:methylation"/>
    <property type="evidence" value="ECO:0007669"/>
    <property type="project" value="UniProtKB-KW"/>
</dbReference>